<dbReference type="GO" id="GO:0006508">
    <property type="term" value="P:proteolysis"/>
    <property type="evidence" value="ECO:0007669"/>
    <property type="project" value="UniProtKB-KW"/>
</dbReference>
<evidence type="ECO:0000256" key="3">
    <source>
        <dbReference type="ARBA" id="ARBA00022670"/>
    </source>
</evidence>
<dbReference type="Pfam" id="PF00883">
    <property type="entry name" value="Peptidase_M17"/>
    <property type="match status" value="1"/>
</dbReference>
<dbReference type="PANTHER" id="PTHR11963:SF23">
    <property type="entry name" value="CYTOSOL AMINOPEPTIDASE"/>
    <property type="match status" value="1"/>
</dbReference>
<dbReference type="GO" id="GO:0070006">
    <property type="term" value="F:metalloaminopeptidase activity"/>
    <property type="evidence" value="ECO:0007669"/>
    <property type="project" value="InterPro"/>
</dbReference>
<name>A0A2J7ZPX9_9CHLO</name>
<evidence type="ECO:0000313" key="6">
    <source>
        <dbReference type="EMBL" id="PNH02316.1"/>
    </source>
</evidence>
<evidence type="ECO:0000256" key="2">
    <source>
        <dbReference type="ARBA" id="ARBA00022438"/>
    </source>
</evidence>
<dbReference type="GO" id="GO:0005737">
    <property type="term" value="C:cytoplasm"/>
    <property type="evidence" value="ECO:0007669"/>
    <property type="project" value="InterPro"/>
</dbReference>
<dbReference type="PROSITE" id="PS00631">
    <property type="entry name" value="CYTOSOL_AP"/>
    <property type="match status" value="1"/>
</dbReference>
<dbReference type="Proteomes" id="UP000236333">
    <property type="component" value="Unassembled WGS sequence"/>
</dbReference>
<evidence type="ECO:0000256" key="1">
    <source>
        <dbReference type="ARBA" id="ARBA00009528"/>
    </source>
</evidence>
<keyword evidence="2 6" id="KW-0031">Aminopeptidase</keyword>
<dbReference type="AlphaFoldDB" id="A0A2J7ZPX9"/>
<keyword evidence="4" id="KW-0378">Hydrolase</keyword>
<evidence type="ECO:0000256" key="4">
    <source>
        <dbReference type="ARBA" id="ARBA00022801"/>
    </source>
</evidence>
<dbReference type="PANTHER" id="PTHR11963">
    <property type="entry name" value="LEUCINE AMINOPEPTIDASE-RELATED"/>
    <property type="match status" value="1"/>
</dbReference>
<organism evidence="6 7">
    <name type="scientific">Tetrabaena socialis</name>
    <dbReference type="NCBI Taxonomy" id="47790"/>
    <lineage>
        <taxon>Eukaryota</taxon>
        <taxon>Viridiplantae</taxon>
        <taxon>Chlorophyta</taxon>
        <taxon>core chlorophytes</taxon>
        <taxon>Chlorophyceae</taxon>
        <taxon>CS clade</taxon>
        <taxon>Chlamydomonadales</taxon>
        <taxon>Tetrabaenaceae</taxon>
        <taxon>Tetrabaena</taxon>
    </lineage>
</organism>
<gene>
    <name evidence="6" type="ORF">TSOC_011717</name>
</gene>
<dbReference type="OrthoDB" id="412814at2759"/>
<evidence type="ECO:0000259" key="5">
    <source>
        <dbReference type="PROSITE" id="PS00631"/>
    </source>
</evidence>
<sequence>MCRQALLARSARATAQLLASSSSRSVIVPCAAALRARPAPFTGHCPARMLSSAARGSVLTAATSSWKEVSFEADVLPAVAPADVEVHFVVASCENMVAGVGLRPGDILTGASGKTVEVNNTDAEGRLTLADAMWFAQEKCGATAMVDIATLTGSCIVALGSDIAGVFTPSDAMAASISAASKTAGEKVWRMPWETDYFESMKSPVADMKNTGSRNGGAISAALFLEQFVNKGVEWAHVDMAGPVWNDKAGLPTGWGAAMLAEWVVAQAAKK</sequence>
<accession>A0A2J7ZPX9</accession>
<dbReference type="InterPro" id="IPR011356">
    <property type="entry name" value="Leucine_aapep/pepB"/>
</dbReference>
<dbReference type="SUPFAM" id="SSF53187">
    <property type="entry name" value="Zn-dependent exopeptidases"/>
    <property type="match status" value="1"/>
</dbReference>
<feature type="domain" description="Cytosol aminopeptidase" evidence="5">
    <location>
        <begin position="120"/>
        <end position="127"/>
    </location>
</feature>
<keyword evidence="3" id="KW-0645">Protease</keyword>
<reference evidence="6 7" key="1">
    <citation type="journal article" date="2017" name="Mol. Biol. Evol.">
        <title>The 4-celled Tetrabaena socialis nuclear genome reveals the essential components for genetic control of cell number at the origin of multicellularity in the volvocine lineage.</title>
        <authorList>
            <person name="Featherston J."/>
            <person name="Arakaki Y."/>
            <person name="Hanschen E.R."/>
            <person name="Ferris P.J."/>
            <person name="Michod R.E."/>
            <person name="Olson B.J.S.C."/>
            <person name="Nozaki H."/>
            <person name="Durand P.M."/>
        </authorList>
    </citation>
    <scope>NUCLEOTIDE SEQUENCE [LARGE SCALE GENOMIC DNA]</scope>
    <source>
        <strain evidence="6 7">NIES-571</strain>
    </source>
</reference>
<keyword evidence="7" id="KW-1185">Reference proteome</keyword>
<dbReference type="PRINTS" id="PR00481">
    <property type="entry name" value="LAMNOPPTDASE"/>
</dbReference>
<comment type="similarity">
    <text evidence="1">Belongs to the peptidase M17 family.</text>
</comment>
<proteinExistence type="inferred from homology"/>
<dbReference type="GO" id="GO:0030145">
    <property type="term" value="F:manganese ion binding"/>
    <property type="evidence" value="ECO:0007669"/>
    <property type="project" value="InterPro"/>
</dbReference>
<dbReference type="EMBL" id="PGGS01000678">
    <property type="protein sequence ID" value="PNH02316.1"/>
    <property type="molecule type" value="Genomic_DNA"/>
</dbReference>
<evidence type="ECO:0000313" key="7">
    <source>
        <dbReference type="Proteomes" id="UP000236333"/>
    </source>
</evidence>
<dbReference type="Gene3D" id="3.40.630.10">
    <property type="entry name" value="Zn peptidases"/>
    <property type="match status" value="1"/>
</dbReference>
<comment type="caution">
    <text evidence="6">The sequence shown here is derived from an EMBL/GenBank/DDBJ whole genome shotgun (WGS) entry which is preliminary data.</text>
</comment>
<protein>
    <submittedName>
        <fullName evidence="6">Leucine aminopeptidase 2, chloroplastic</fullName>
    </submittedName>
</protein>
<dbReference type="InterPro" id="IPR000819">
    <property type="entry name" value="Peptidase_M17_C"/>
</dbReference>